<feature type="transmembrane region" description="Helical" evidence="13">
    <location>
        <begin position="104"/>
        <end position="128"/>
    </location>
</feature>
<proteinExistence type="inferred from homology"/>
<feature type="transmembrane region" description="Helical" evidence="13">
    <location>
        <begin position="356"/>
        <end position="375"/>
    </location>
</feature>
<dbReference type="PANTHER" id="PTHR35806:SF1">
    <property type="entry name" value="OXALOACETATE DECARBOXYLASE BETA CHAIN 2"/>
    <property type="match status" value="1"/>
</dbReference>
<feature type="transmembrane region" description="Helical" evidence="13">
    <location>
        <begin position="282"/>
        <end position="304"/>
    </location>
</feature>
<evidence type="ECO:0000256" key="5">
    <source>
        <dbReference type="ARBA" id="ARBA00011869"/>
    </source>
</evidence>
<keyword evidence="12" id="KW-0739">Sodium transport</keyword>
<evidence type="ECO:0000256" key="1">
    <source>
        <dbReference type="ARBA" id="ARBA00001959"/>
    </source>
</evidence>
<comment type="catalytic activity">
    <reaction evidence="11 12">
        <text>oxaloacetate + 2 Na(+)(in) + H(+) = pyruvate + 2 Na(+)(out) + CO2</text>
        <dbReference type="Rhea" id="RHEA:57724"/>
        <dbReference type="ChEBI" id="CHEBI:15361"/>
        <dbReference type="ChEBI" id="CHEBI:15378"/>
        <dbReference type="ChEBI" id="CHEBI:16452"/>
        <dbReference type="ChEBI" id="CHEBI:16526"/>
        <dbReference type="ChEBI" id="CHEBI:29101"/>
        <dbReference type="EC" id="7.2.4.2"/>
    </reaction>
</comment>
<reference evidence="14 15" key="1">
    <citation type="submission" date="2015-11" db="EMBL/GenBank/DDBJ databases">
        <title>Genomic Taxonomy of the Vibrionaceae.</title>
        <authorList>
            <person name="Gomez-Gil B."/>
            <person name="Enciso-Ibarra J."/>
        </authorList>
    </citation>
    <scope>NUCLEOTIDE SEQUENCE [LARGE SCALE GENOMIC DNA]</scope>
    <source>
        <strain evidence="14 15">CAIM 912</strain>
    </source>
</reference>
<dbReference type="GO" id="GO:0005886">
    <property type="term" value="C:plasma membrane"/>
    <property type="evidence" value="ECO:0007669"/>
    <property type="project" value="UniProtKB-SubCell"/>
</dbReference>
<evidence type="ECO:0000313" key="15">
    <source>
        <dbReference type="Proteomes" id="UP000070529"/>
    </source>
</evidence>
<feature type="transmembrane region" description="Helical" evidence="13">
    <location>
        <begin position="134"/>
        <end position="156"/>
    </location>
</feature>
<protein>
    <recommendedName>
        <fullName evidence="12">Oxaloacetate decarboxylase beta chain</fullName>
        <ecNumber evidence="12">7.2.4.2</ecNumber>
    </recommendedName>
</protein>
<gene>
    <name evidence="14" type="ORF">ATN88_24240</name>
</gene>
<dbReference type="InterPro" id="IPR005661">
    <property type="entry name" value="OadB_MmdB"/>
</dbReference>
<dbReference type="NCBIfam" id="TIGR01109">
    <property type="entry name" value="Na_pump_decarbB"/>
    <property type="match status" value="1"/>
</dbReference>
<organism evidence="14 15">
    <name type="scientific">Enterovibrio coralii</name>
    <dbReference type="NCBI Taxonomy" id="294935"/>
    <lineage>
        <taxon>Bacteria</taxon>
        <taxon>Pseudomonadati</taxon>
        <taxon>Pseudomonadota</taxon>
        <taxon>Gammaproteobacteria</taxon>
        <taxon>Vibrionales</taxon>
        <taxon>Vibrionaceae</taxon>
        <taxon>Enterovibrio</taxon>
    </lineage>
</organism>
<name>A0A135IBN9_9GAMM</name>
<dbReference type="OrthoDB" id="9783838at2"/>
<dbReference type="GO" id="GO:0016829">
    <property type="term" value="F:lyase activity"/>
    <property type="evidence" value="ECO:0007669"/>
    <property type="project" value="InterPro"/>
</dbReference>
<evidence type="ECO:0000256" key="6">
    <source>
        <dbReference type="ARBA" id="ARBA00022475"/>
    </source>
</evidence>
<evidence type="ECO:0000256" key="11">
    <source>
        <dbReference type="ARBA" id="ARBA00048176"/>
    </source>
</evidence>
<dbReference type="GO" id="GO:0015451">
    <property type="term" value="F:decarboxylation-driven active transmembrane transporter activity"/>
    <property type="evidence" value="ECO:0007669"/>
    <property type="project" value="UniProtKB-EC"/>
</dbReference>
<evidence type="ECO:0000256" key="10">
    <source>
        <dbReference type="ARBA" id="ARBA00023136"/>
    </source>
</evidence>
<feature type="transmembrane region" description="Helical" evidence="13">
    <location>
        <begin position="163"/>
        <end position="181"/>
    </location>
</feature>
<feature type="transmembrane region" description="Helical" evidence="13">
    <location>
        <begin position="316"/>
        <end position="336"/>
    </location>
</feature>
<keyword evidence="8" id="KW-1278">Translocase</keyword>
<evidence type="ECO:0000256" key="7">
    <source>
        <dbReference type="ARBA" id="ARBA00022692"/>
    </source>
</evidence>
<dbReference type="GO" id="GO:0006814">
    <property type="term" value="P:sodium ion transport"/>
    <property type="evidence" value="ECO:0007669"/>
    <property type="project" value="UniProtKB-UniRule"/>
</dbReference>
<dbReference type="PANTHER" id="PTHR35806">
    <property type="entry name" value="OXALOACETATE DECARBOXYLASE BETA CHAIN 2"/>
    <property type="match status" value="1"/>
</dbReference>
<comment type="similarity">
    <text evidence="4 12">Belongs to the GcdB/MmdB/OadB family.</text>
</comment>
<keyword evidence="9 13" id="KW-1133">Transmembrane helix</keyword>
<evidence type="ECO:0000256" key="2">
    <source>
        <dbReference type="ARBA" id="ARBA00003002"/>
    </source>
</evidence>
<keyword evidence="12" id="KW-0406">Ion transport</keyword>
<keyword evidence="15" id="KW-1185">Reference proteome</keyword>
<comment type="caution">
    <text evidence="14">The sequence shown here is derived from an EMBL/GenBank/DDBJ whole genome shotgun (WGS) entry which is preliminary data.</text>
</comment>
<feature type="transmembrane region" description="Helical" evidence="13">
    <location>
        <begin position="258"/>
        <end position="276"/>
    </location>
</feature>
<comment type="function">
    <text evidence="2 12">Catalyzes the decarboxylation of oxaloacetate coupled to Na(+) translocation.</text>
</comment>
<dbReference type="EMBL" id="LNTY01000011">
    <property type="protein sequence ID" value="KXF82876.1"/>
    <property type="molecule type" value="Genomic_DNA"/>
</dbReference>
<evidence type="ECO:0000256" key="12">
    <source>
        <dbReference type="PIRNR" id="PIRNR015658"/>
    </source>
</evidence>
<evidence type="ECO:0000256" key="3">
    <source>
        <dbReference type="ARBA" id="ARBA00004651"/>
    </source>
</evidence>
<feature type="transmembrane region" description="Helical" evidence="13">
    <location>
        <begin position="42"/>
        <end position="61"/>
    </location>
</feature>
<feature type="transmembrane region" description="Helical" evidence="13">
    <location>
        <begin position="18"/>
        <end position="35"/>
    </location>
</feature>
<dbReference type="PIRSF" id="PIRSF015658">
    <property type="entry name" value="MmdB_OadB"/>
    <property type="match status" value="1"/>
</dbReference>
<evidence type="ECO:0000256" key="8">
    <source>
        <dbReference type="ARBA" id="ARBA00022967"/>
    </source>
</evidence>
<keyword evidence="6 12" id="KW-1003">Cell membrane</keyword>
<dbReference type="Proteomes" id="UP000070529">
    <property type="component" value="Unassembled WGS sequence"/>
</dbReference>
<feature type="transmembrane region" description="Helical" evidence="13">
    <location>
        <begin position="211"/>
        <end position="237"/>
    </location>
</feature>
<keyword evidence="12" id="KW-0813">Transport</keyword>
<dbReference type="AlphaFoldDB" id="A0A135IBN9"/>
<dbReference type="STRING" id="294935.ATN88_24240"/>
<keyword evidence="7 13" id="KW-0812">Transmembrane</keyword>
<comment type="subcellular location">
    <subcellularLocation>
        <location evidence="3">Cell membrane</location>
        <topology evidence="3">Multi-pass membrane protein</topology>
    </subcellularLocation>
</comment>
<evidence type="ECO:0000256" key="4">
    <source>
        <dbReference type="ARBA" id="ARBA00010924"/>
    </source>
</evidence>
<dbReference type="RefSeq" id="WP_067412002.1">
    <property type="nucleotide sequence ID" value="NZ_LNTY01000011.1"/>
</dbReference>
<keyword evidence="12" id="KW-0915">Sodium</keyword>
<dbReference type="Pfam" id="PF03977">
    <property type="entry name" value="OAD_beta"/>
    <property type="match status" value="1"/>
</dbReference>
<evidence type="ECO:0000313" key="14">
    <source>
        <dbReference type="EMBL" id="KXF82876.1"/>
    </source>
</evidence>
<sequence length="376" mass="39223">MEGLLILWSETGLANFDFGQLVMITVGCVLLFLAIRKGFEPLLLLPIGFGAVLANIPNAGFTEPGGVLYYIYYVGIESGIFPLLIFMGVGAMTDFGALIANPRTLLLGAAAQFGIFATLFGAILLNLIPGMDFTLADAASIAIIGGADGPTAIFLASRLSPDLLGAIAVAAYSYMALVPIIQPPIMKALTTPEERKIKMDQLRHVSKTEKIIFPLAVLMMAILFLPSATPLVGMFCLGNLMRESGVVDRLSNTAQNELINIVTIFLGLAVGSKLQANEFLQFETLGILVLGAVAFSIGTGAGVLMAKLLNKFSKDAINPLIGAAGVSAVPMAARVVNKVGLEANSQNFLLMHAMGPNVAGVLGSAVAAGVLLALVG</sequence>
<accession>A0A135IBN9</accession>
<keyword evidence="10 12" id="KW-0472">Membrane</keyword>
<feature type="transmembrane region" description="Helical" evidence="13">
    <location>
        <begin position="67"/>
        <end position="92"/>
    </location>
</feature>
<comment type="cofactor">
    <cofactor evidence="1">
        <name>Na(+)</name>
        <dbReference type="ChEBI" id="CHEBI:29101"/>
    </cofactor>
</comment>
<comment type="subunit">
    <text evidence="5 12">Heterotrimer of an alpha, a beta and a gamma subunit.</text>
</comment>
<evidence type="ECO:0000256" key="13">
    <source>
        <dbReference type="SAM" id="Phobius"/>
    </source>
</evidence>
<evidence type="ECO:0000256" key="9">
    <source>
        <dbReference type="ARBA" id="ARBA00022989"/>
    </source>
</evidence>
<dbReference type="EC" id="7.2.4.2" evidence="12"/>